<dbReference type="AlphaFoldDB" id="A0A4S3MBM9"/>
<keyword evidence="3" id="KW-1185">Reference proteome</keyword>
<proteinExistence type="predicted"/>
<dbReference type="Pfam" id="PF12146">
    <property type="entry name" value="Hydrolase_4"/>
    <property type="match status" value="1"/>
</dbReference>
<sequence length="330" mass="35968">MKRTLRQIAWVFLLGVLSLAAVMWAYGPYEPVNPETGFNTARIGDDPAAFLAASEAPYADLLPHARKRIVWAGEPGQKTPLSVIFLHGFSASAEELRPLPDDVAAALGANLFYTRLTGHGRSDPDALNEGTADRWLRDAAEALEIGRRIGERVIVLSNSTGGTLAALSLTQRDLRENVAGVAFLSPNFGINNPAAPLLTMPAARQILPKLLGTRRSWTPRTPEQGLYWTTDYPSEAVMPLAAVVKAAREADYTQVDLPALFYFSPLDQVVDATRTEDFLLRWGGPVTVHRITELPPGDDEHHHVLAGRVLSPGNTPDATRAVLDWIKGLK</sequence>
<dbReference type="OrthoDB" id="5416147at2"/>
<dbReference type="SUPFAM" id="SSF53474">
    <property type="entry name" value="alpha/beta-Hydrolases"/>
    <property type="match status" value="1"/>
</dbReference>
<dbReference type="RefSeq" id="WP_136338119.1">
    <property type="nucleotide sequence ID" value="NZ_SSMD01000002.1"/>
</dbReference>
<evidence type="ECO:0000313" key="2">
    <source>
        <dbReference type="EMBL" id="THD75756.1"/>
    </source>
</evidence>
<dbReference type="Gene3D" id="3.40.50.1820">
    <property type="entry name" value="alpha/beta hydrolase"/>
    <property type="match status" value="1"/>
</dbReference>
<keyword evidence="2" id="KW-0378">Hydrolase</keyword>
<evidence type="ECO:0000259" key="1">
    <source>
        <dbReference type="Pfam" id="PF12146"/>
    </source>
</evidence>
<name>A0A4S3MBM9_9RHOB</name>
<feature type="domain" description="Serine aminopeptidase S33" evidence="1">
    <location>
        <begin position="82"/>
        <end position="280"/>
    </location>
</feature>
<evidence type="ECO:0000313" key="3">
    <source>
        <dbReference type="Proteomes" id="UP000306113"/>
    </source>
</evidence>
<dbReference type="GO" id="GO:0016787">
    <property type="term" value="F:hydrolase activity"/>
    <property type="evidence" value="ECO:0007669"/>
    <property type="project" value="UniProtKB-KW"/>
</dbReference>
<dbReference type="InterPro" id="IPR029058">
    <property type="entry name" value="AB_hydrolase_fold"/>
</dbReference>
<dbReference type="EMBL" id="SSMD01000002">
    <property type="protein sequence ID" value="THD75756.1"/>
    <property type="molecule type" value="Genomic_DNA"/>
</dbReference>
<organism evidence="2 3">
    <name type="scientific">Thalassobius vesicularis</name>
    <dbReference type="NCBI Taxonomy" id="1294297"/>
    <lineage>
        <taxon>Bacteria</taxon>
        <taxon>Pseudomonadati</taxon>
        <taxon>Pseudomonadota</taxon>
        <taxon>Alphaproteobacteria</taxon>
        <taxon>Rhodobacterales</taxon>
        <taxon>Roseobacteraceae</taxon>
        <taxon>Thalassovita</taxon>
    </lineage>
</organism>
<protein>
    <submittedName>
        <fullName evidence="2">Alpha/beta hydrolase</fullName>
    </submittedName>
</protein>
<comment type="caution">
    <text evidence="2">The sequence shown here is derived from an EMBL/GenBank/DDBJ whole genome shotgun (WGS) entry which is preliminary data.</text>
</comment>
<dbReference type="InterPro" id="IPR022742">
    <property type="entry name" value="Hydrolase_4"/>
</dbReference>
<dbReference type="Proteomes" id="UP000306113">
    <property type="component" value="Unassembled WGS sequence"/>
</dbReference>
<reference evidence="2 3" key="1">
    <citation type="submission" date="2019-04" db="EMBL/GenBank/DDBJ databases">
        <title>Draft genome sequence of Youngimonas vesicularis.</title>
        <authorList>
            <person name="Hameed A."/>
        </authorList>
    </citation>
    <scope>NUCLEOTIDE SEQUENCE [LARGE SCALE GENOMIC DNA]</scope>
    <source>
        <strain evidence="2 3">CC-AMW-E</strain>
    </source>
</reference>
<accession>A0A4S3MBM9</accession>
<gene>
    <name evidence="2" type="ORF">E7681_04700</name>
</gene>